<protein>
    <submittedName>
        <fullName evidence="1">Unnamed protein product</fullName>
    </submittedName>
</protein>
<sequence>MDSLGNANSSSSTTLSSYAGSTSSKTQLSAMASLQRLTPIRSSSSSTSLPRLSSFLNNNTHNSTTSLSTMVTSDGHASKKSRPNSPTLAHTQQTQHLPQPSTPSAFHSRDSTQRGMFTITSPHETPLSTPAQSPVLRPQQHTSYFEPVSNNNNSSNNNSSVHLPSIKSMITNITEFDEQLRLRNISNNPDERAKDILNKSMSHDNLPLMSNGLPSALQSPSAVSPVRPFSVKRGSGSGTEILTIESLMNKNDSN</sequence>
<reference evidence="1" key="1">
    <citation type="submission" date="2023-04" db="EMBL/GenBank/DDBJ databases">
        <title>Ambrosiozyma monospora NBRC 10751.</title>
        <authorList>
            <person name="Ichikawa N."/>
            <person name="Sato H."/>
            <person name="Tonouchi N."/>
        </authorList>
    </citation>
    <scope>NUCLEOTIDE SEQUENCE</scope>
    <source>
        <strain evidence="1">NBRC 10751</strain>
    </source>
</reference>
<gene>
    <name evidence="1" type="ORF">Amon02_001134800</name>
</gene>
<comment type="caution">
    <text evidence="1">The sequence shown here is derived from an EMBL/GenBank/DDBJ whole genome shotgun (WGS) entry which is preliminary data.</text>
</comment>
<evidence type="ECO:0000313" key="1">
    <source>
        <dbReference type="EMBL" id="GMF02077.1"/>
    </source>
</evidence>
<organism evidence="1 2">
    <name type="scientific">Ambrosiozyma monospora</name>
    <name type="common">Yeast</name>
    <name type="synonym">Endomycopsis monosporus</name>
    <dbReference type="NCBI Taxonomy" id="43982"/>
    <lineage>
        <taxon>Eukaryota</taxon>
        <taxon>Fungi</taxon>
        <taxon>Dikarya</taxon>
        <taxon>Ascomycota</taxon>
        <taxon>Saccharomycotina</taxon>
        <taxon>Pichiomycetes</taxon>
        <taxon>Pichiales</taxon>
        <taxon>Pichiaceae</taxon>
        <taxon>Ambrosiozyma</taxon>
    </lineage>
</organism>
<dbReference type="EMBL" id="BSXS01012300">
    <property type="protein sequence ID" value="GMF02077.1"/>
    <property type="molecule type" value="Genomic_DNA"/>
</dbReference>
<evidence type="ECO:0000313" key="2">
    <source>
        <dbReference type="Proteomes" id="UP001165064"/>
    </source>
</evidence>
<name>A0ACB5U4L9_AMBMO</name>
<proteinExistence type="predicted"/>
<keyword evidence="2" id="KW-1185">Reference proteome</keyword>
<dbReference type="Proteomes" id="UP001165064">
    <property type="component" value="Unassembled WGS sequence"/>
</dbReference>
<accession>A0ACB5U4L9</accession>